<dbReference type="PROSITE" id="PS50977">
    <property type="entry name" value="HTH_TETR_2"/>
    <property type="match status" value="1"/>
</dbReference>
<dbReference type="EMBL" id="JAFFGU010000013">
    <property type="protein sequence ID" value="MBM7280018.1"/>
    <property type="molecule type" value="Genomic_DNA"/>
</dbReference>
<keyword evidence="1 2" id="KW-0238">DNA-binding</keyword>
<evidence type="ECO:0000256" key="2">
    <source>
        <dbReference type="PROSITE-ProRule" id="PRU00335"/>
    </source>
</evidence>
<dbReference type="Gene3D" id="1.10.357.10">
    <property type="entry name" value="Tetracycline Repressor, domain 2"/>
    <property type="match status" value="1"/>
</dbReference>
<comment type="caution">
    <text evidence="5">The sequence shown here is derived from an EMBL/GenBank/DDBJ whole genome shotgun (WGS) entry which is preliminary data.</text>
</comment>
<evidence type="ECO:0000256" key="3">
    <source>
        <dbReference type="SAM" id="MobiDB-lite"/>
    </source>
</evidence>
<evidence type="ECO:0000313" key="6">
    <source>
        <dbReference type="Proteomes" id="UP001195196"/>
    </source>
</evidence>
<feature type="DNA-binding region" description="H-T-H motif" evidence="2">
    <location>
        <begin position="27"/>
        <end position="46"/>
    </location>
</feature>
<dbReference type="SUPFAM" id="SSF46689">
    <property type="entry name" value="Homeodomain-like"/>
    <property type="match status" value="1"/>
</dbReference>
<feature type="domain" description="HTH tetR-type" evidence="4">
    <location>
        <begin position="4"/>
        <end position="64"/>
    </location>
</feature>
<name>A0AAW4G9Y6_GORRU</name>
<dbReference type="GO" id="GO:0003677">
    <property type="term" value="F:DNA binding"/>
    <property type="evidence" value="ECO:0007669"/>
    <property type="project" value="UniProtKB-UniRule"/>
</dbReference>
<evidence type="ECO:0000256" key="1">
    <source>
        <dbReference type="ARBA" id="ARBA00023125"/>
    </source>
</evidence>
<protein>
    <submittedName>
        <fullName evidence="5">TetR/AcrR family transcriptional regulator</fullName>
    </submittedName>
</protein>
<accession>A0AAW4G9Y6</accession>
<feature type="region of interest" description="Disordered" evidence="3">
    <location>
        <begin position="179"/>
        <end position="203"/>
    </location>
</feature>
<sequence length="203" mass="22827">MGATTTRELYLETGLAVLADSGYSALKLSEVCNRLGVTSGSFYHFFKNWSDYTTQLIDHWLDSRTQVEVAAVQSVSDPLRRMLELIEFAVSLPHDAEAAIRTWAAMDPDVRKVQEAADRARYDVVFDLAMELLDDRVAAHRYSSWANFVLTGYEQTTLPEDREALRWAAEQFITSLADAGGRRREGQTVTTDGRTQTPVDARD</sequence>
<dbReference type="InterPro" id="IPR009057">
    <property type="entry name" value="Homeodomain-like_sf"/>
</dbReference>
<dbReference type="Proteomes" id="UP001195196">
    <property type="component" value="Unassembled WGS sequence"/>
</dbReference>
<evidence type="ECO:0000259" key="4">
    <source>
        <dbReference type="PROSITE" id="PS50977"/>
    </source>
</evidence>
<feature type="compositionally biased region" description="Polar residues" evidence="3">
    <location>
        <begin position="187"/>
        <end position="203"/>
    </location>
</feature>
<dbReference type="Pfam" id="PF00440">
    <property type="entry name" value="TetR_N"/>
    <property type="match status" value="1"/>
</dbReference>
<dbReference type="InterPro" id="IPR001647">
    <property type="entry name" value="HTH_TetR"/>
</dbReference>
<evidence type="ECO:0000313" key="5">
    <source>
        <dbReference type="EMBL" id="MBM7280018.1"/>
    </source>
</evidence>
<organism evidence="5 6">
    <name type="scientific">Gordonia rubripertincta</name>
    <name type="common">Rhodococcus corallinus</name>
    <dbReference type="NCBI Taxonomy" id="36822"/>
    <lineage>
        <taxon>Bacteria</taxon>
        <taxon>Bacillati</taxon>
        <taxon>Actinomycetota</taxon>
        <taxon>Actinomycetes</taxon>
        <taxon>Mycobacteriales</taxon>
        <taxon>Gordoniaceae</taxon>
        <taxon>Gordonia</taxon>
    </lineage>
</organism>
<reference evidence="5" key="1">
    <citation type="submission" date="2021-02" db="EMBL/GenBank/DDBJ databases">
        <title>Taxonomy, biology and ecology of Rhodococcus bacteria occurring in California pistachio and other woody hosts as revealed by genome sequence analyses.</title>
        <authorList>
            <person name="Riely B."/>
            <person name="Gai Y."/>
        </authorList>
    </citation>
    <scope>NUCLEOTIDE SEQUENCE</scope>
    <source>
        <strain evidence="5">BP-295</strain>
    </source>
</reference>
<dbReference type="RefSeq" id="WP_204718737.1">
    <property type="nucleotide sequence ID" value="NZ_JAFFGU010000013.1"/>
</dbReference>
<proteinExistence type="predicted"/>
<dbReference type="AlphaFoldDB" id="A0AAW4G9Y6"/>
<gene>
    <name evidence="5" type="ORF">JTZ10_19920</name>
</gene>